<dbReference type="AlphaFoldDB" id="A0A1W9S314"/>
<sequence>MTVRRWIEDILQRFGKGEIRLDYAISELLKLPYEDIGIAKLDHHREIRKGIPEVIFGQDKTQEDLVRIAEGMLAKSHRFIATRLSREQIETLRQKFPQGKAYKSANIFWVSDKIELSGGTIAIITAGTSDYPVAEEALATLEFLGNPTKKILDVGVAGIHRLLSEIDDIRESAVAIVIAGMEGALPSVVAGLVDIPVIGVPTSVGYGASFGGISPLLTMLNSCSNGIAVVNIDNGFGAGYFAHLIARRT</sequence>
<proteinExistence type="predicted"/>
<dbReference type="Proteomes" id="UP000192611">
    <property type="component" value="Unassembled WGS sequence"/>
</dbReference>
<dbReference type="InterPro" id="IPR000031">
    <property type="entry name" value="PurE_dom"/>
</dbReference>
<dbReference type="SUPFAM" id="SSF52255">
    <property type="entry name" value="N5-CAIR mutase (phosphoribosylaminoimidazole carboxylase, PurE)"/>
    <property type="match status" value="1"/>
</dbReference>
<protein>
    <submittedName>
        <fullName evidence="2">1-(5-phosphoribosyl)-5-amino-4-imidazole-carboxylate carboxylase</fullName>
    </submittedName>
</protein>
<accession>A0A1W9S314</accession>
<dbReference type="Pfam" id="PF00731">
    <property type="entry name" value="AIRC"/>
    <property type="match status" value="1"/>
</dbReference>
<dbReference type="InterPro" id="IPR039476">
    <property type="entry name" value="P2CMN_synthase_LarB"/>
</dbReference>
<evidence type="ECO:0000313" key="2">
    <source>
        <dbReference type="EMBL" id="OQX91126.1"/>
    </source>
</evidence>
<evidence type="ECO:0000259" key="1">
    <source>
        <dbReference type="SMART" id="SM01001"/>
    </source>
</evidence>
<dbReference type="PANTHER" id="PTHR43064:SF1">
    <property type="entry name" value="SLL1489 PROTEIN"/>
    <property type="match status" value="1"/>
</dbReference>
<name>A0A1W9S314_9BACT</name>
<feature type="domain" description="PurE" evidence="1">
    <location>
        <begin position="119"/>
        <end position="248"/>
    </location>
</feature>
<gene>
    <name evidence="2" type="ORF">B6D57_00880</name>
</gene>
<dbReference type="NCBIfam" id="NF033503">
    <property type="entry name" value="LarB"/>
    <property type="match status" value="1"/>
</dbReference>
<organism evidence="2 3">
    <name type="scientific">Candidatus Coatesbacteria bacterium 4484_99</name>
    <dbReference type="NCBI Taxonomy" id="1970774"/>
    <lineage>
        <taxon>Bacteria</taxon>
        <taxon>Candidatus Coatesiibacteriota</taxon>
    </lineage>
</organism>
<dbReference type="SMART" id="SM01001">
    <property type="entry name" value="AIRC"/>
    <property type="match status" value="1"/>
</dbReference>
<dbReference type="GO" id="GO:0016787">
    <property type="term" value="F:hydrolase activity"/>
    <property type="evidence" value="ECO:0007669"/>
    <property type="project" value="InterPro"/>
</dbReference>
<comment type="caution">
    <text evidence="2">The sequence shown here is derived from an EMBL/GenBank/DDBJ whole genome shotgun (WGS) entry which is preliminary data.</text>
</comment>
<reference evidence="3" key="1">
    <citation type="submission" date="2017-03" db="EMBL/GenBank/DDBJ databases">
        <title>Novel pathways for hydrocarbon cycling and metabolic interdependencies in hydrothermal sediment communities.</title>
        <authorList>
            <person name="Dombrowski N."/>
            <person name="Seitz K."/>
            <person name="Teske A."/>
            <person name="Baker B."/>
        </authorList>
    </citation>
    <scope>NUCLEOTIDE SEQUENCE [LARGE SCALE GENOMIC DNA]</scope>
</reference>
<evidence type="ECO:0000313" key="3">
    <source>
        <dbReference type="Proteomes" id="UP000192611"/>
    </source>
</evidence>
<dbReference type="Gene3D" id="3.40.50.1970">
    <property type="match status" value="1"/>
</dbReference>
<dbReference type="GO" id="GO:0006189">
    <property type="term" value="P:'de novo' IMP biosynthetic process"/>
    <property type="evidence" value="ECO:0007669"/>
    <property type="project" value="InterPro"/>
</dbReference>
<dbReference type="PANTHER" id="PTHR43064">
    <property type="entry name" value="PHOSPHORIBOSYLAMINOIMIDAZOLE CARBOXYLASE-RELATED"/>
    <property type="match status" value="1"/>
</dbReference>
<dbReference type="EMBL" id="NATQ01000011">
    <property type="protein sequence ID" value="OQX91126.1"/>
    <property type="molecule type" value="Genomic_DNA"/>
</dbReference>